<sequence length="125" mass="14320">MEWVLAILLGLAVVLLILSFVKAKQTTSQQELHIDQVSFSLMDEIHQLQQQIKRMEIDAEITANESGVSSHTSDHRMLLREIIDLYRRGYSYESIASKKKIAVQEAERLLAPYGKHKVERSKVAQ</sequence>
<protein>
    <submittedName>
        <fullName evidence="1">Uncharacterized protein</fullName>
    </submittedName>
</protein>
<dbReference type="RefSeq" id="WP_307477822.1">
    <property type="nucleotide sequence ID" value="NZ_JAUSUB010000024.1"/>
</dbReference>
<dbReference type="EMBL" id="JAUSUB010000024">
    <property type="protein sequence ID" value="MDQ0272473.1"/>
    <property type="molecule type" value="Genomic_DNA"/>
</dbReference>
<comment type="caution">
    <text evidence="1">The sequence shown here is derived from an EMBL/GenBank/DDBJ whole genome shotgun (WGS) entry which is preliminary data.</text>
</comment>
<keyword evidence="2" id="KW-1185">Reference proteome</keyword>
<gene>
    <name evidence="1" type="ORF">J2S17_004365</name>
</gene>
<dbReference type="Proteomes" id="UP001238088">
    <property type="component" value="Unassembled WGS sequence"/>
</dbReference>
<proteinExistence type="predicted"/>
<accession>A0ABU0AMI7</accession>
<reference evidence="1 2" key="1">
    <citation type="submission" date="2023-07" db="EMBL/GenBank/DDBJ databases">
        <title>Genomic Encyclopedia of Type Strains, Phase IV (KMG-IV): sequencing the most valuable type-strain genomes for metagenomic binning, comparative biology and taxonomic classification.</title>
        <authorList>
            <person name="Goeker M."/>
        </authorList>
    </citation>
    <scope>NUCLEOTIDE SEQUENCE [LARGE SCALE GENOMIC DNA]</scope>
    <source>
        <strain evidence="1 2">DSM 23494</strain>
    </source>
</reference>
<evidence type="ECO:0000313" key="1">
    <source>
        <dbReference type="EMBL" id="MDQ0272473.1"/>
    </source>
</evidence>
<evidence type="ECO:0000313" key="2">
    <source>
        <dbReference type="Proteomes" id="UP001238088"/>
    </source>
</evidence>
<organism evidence="1 2">
    <name type="scientific">Cytobacillus purgationiresistens</name>
    <dbReference type="NCBI Taxonomy" id="863449"/>
    <lineage>
        <taxon>Bacteria</taxon>
        <taxon>Bacillati</taxon>
        <taxon>Bacillota</taxon>
        <taxon>Bacilli</taxon>
        <taxon>Bacillales</taxon>
        <taxon>Bacillaceae</taxon>
        <taxon>Cytobacillus</taxon>
    </lineage>
</organism>
<name>A0ABU0AMI7_9BACI</name>